<dbReference type="OrthoDB" id="1305596at2759"/>
<evidence type="ECO:0000313" key="3">
    <source>
        <dbReference type="EMBL" id="KAG5586822.1"/>
    </source>
</evidence>
<protein>
    <recommendedName>
        <fullName evidence="2">DUF1985 domain-containing protein</fullName>
    </recommendedName>
</protein>
<feature type="compositionally biased region" description="Polar residues" evidence="1">
    <location>
        <begin position="300"/>
        <end position="320"/>
    </location>
</feature>
<dbReference type="EMBL" id="JACXVP010000009">
    <property type="protein sequence ID" value="KAG5586822.1"/>
    <property type="molecule type" value="Genomic_DNA"/>
</dbReference>
<dbReference type="PANTHER" id="PTHR48449:SF1">
    <property type="entry name" value="DUF1985 DOMAIN-CONTAINING PROTEIN"/>
    <property type="match status" value="1"/>
</dbReference>
<dbReference type="InterPro" id="IPR015410">
    <property type="entry name" value="DUF1985"/>
</dbReference>
<gene>
    <name evidence="3" type="ORF">H5410_047256</name>
</gene>
<evidence type="ECO:0000313" key="4">
    <source>
        <dbReference type="Proteomes" id="UP000824120"/>
    </source>
</evidence>
<name>A0A9J5XI38_SOLCO</name>
<reference evidence="3 4" key="1">
    <citation type="submission" date="2020-09" db="EMBL/GenBank/DDBJ databases">
        <title>De no assembly of potato wild relative species, Solanum commersonii.</title>
        <authorList>
            <person name="Cho K."/>
        </authorList>
    </citation>
    <scope>NUCLEOTIDE SEQUENCE [LARGE SCALE GENOMIC DNA]</scope>
    <source>
        <strain evidence="3">LZ3.2</strain>
        <tissue evidence="3">Leaf</tissue>
    </source>
</reference>
<organism evidence="3 4">
    <name type="scientific">Solanum commersonii</name>
    <name type="common">Commerson's wild potato</name>
    <name type="synonym">Commerson's nightshade</name>
    <dbReference type="NCBI Taxonomy" id="4109"/>
    <lineage>
        <taxon>Eukaryota</taxon>
        <taxon>Viridiplantae</taxon>
        <taxon>Streptophyta</taxon>
        <taxon>Embryophyta</taxon>
        <taxon>Tracheophyta</taxon>
        <taxon>Spermatophyta</taxon>
        <taxon>Magnoliopsida</taxon>
        <taxon>eudicotyledons</taxon>
        <taxon>Gunneridae</taxon>
        <taxon>Pentapetalae</taxon>
        <taxon>asterids</taxon>
        <taxon>lamiids</taxon>
        <taxon>Solanales</taxon>
        <taxon>Solanaceae</taxon>
        <taxon>Solanoideae</taxon>
        <taxon>Solaneae</taxon>
        <taxon>Solanum</taxon>
    </lineage>
</organism>
<keyword evidence="4" id="KW-1185">Reference proteome</keyword>
<dbReference type="AlphaFoldDB" id="A0A9J5XI38"/>
<dbReference type="Proteomes" id="UP000824120">
    <property type="component" value="Chromosome 9"/>
</dbReference>
<evidence type="ECO:0000256" key="1">
    <source>
        <dbReference type="SAM" id="MobiDB-lite"/>
    </source>
</evidence>
<feature type="region of interest" description="Disordered" evidence="1">
    <location>
        <begin position="1"/>
        <end position="21"/>
    </location>
</feature>
<evidence type="ECO:0000259" key="2">
    <source>
        <dbReference type="Pfam" id="PF09331"/>
    </source>
</evidence>
<dbReference type="Pfam" id="PF09331">
    <property type="entry name" value="DUF1985"/>
    <property type="match status" value="1"/>
</dbReference>
<comment type="caution">
    <text evidence="3">The sequence shown here is derived from an EMBL/GenBank/DDBJ whole genome shotgun (WGS) entry which is preliminary data.</text>
</comment>
<dbReference type="PANTHER" id="PTHR48449">
    <property type="entry name" value="DUF1985 DOMAIN-CONTAINING PROTEIN"/>
    <property type="match status" value="1"/>
</dbReference>
<accession>A0A9J5XI38</accession>
<sequence>MKVGSSSKAKDAKTKKKRGRKVVPPIFRPTLPMNMKYVIKHIPKQHLKFSPTYNSNFKENLELSIKDEGMNMFKDTIFGQYLNIPKCHYQGQITKCLYLLEVEHDNLDKEIHIRHAKGNVLQFSIREFAIITGLKCTENVKDFTYPISKISRLVQRYFPGPNYNVNKGRLVDRFELGIWDSSDDALQMAILYFIHTFVFSQLSDAPIPIEDFFMVEDGSYKQFPWGQLAFTKLMKSFRKEYKPVKQMYRLNGFPYTLNIWVYECVSAMHNEIAIREGNGIPRNDCSNVQPTQEELESLDLPNNSHVPPNRPATSVANQEEVQPDDVSGFEEFSSKLPEQLLRRCTLPRRTSSDNARLEDLEGHIKSYVDQKIGALKALIIKNHSELMKAVAAKDNKSDKIEEPFIKDFATVDHDVDANDVEVEQHVNEENVAKLPTQLPIKESAHNLDTKTPAPRNRIPSKILQSPYVNTFGSIDKGKGKIDDDIRPYTPFEGCGITYQVSSLLMQEYSQWIQKGLLKTHANNDWGTYVVAFAEFLSDEIKVPSIPFQSEYLRSRYATLLWKYGIDKANAGYVSENDDPIRQKVVSILLADDELFNVE</sequence>
<feature type="region of interest" description="Disordered" evidence="1">
    <location>
        <begin position="281"/>
        <end position="324"/>
    </location>
</feature>
<feature type="domain" description="DUF1985" evidence="2">
    <location>
        <begin position="116"/>
        <end position="236"/>
    </location>
</feature>
<proteinExistence type="predicted"/>